<evidence type="ECO:0000313" key="2">
    <source>
        <dbReference type="Proteomes" id="UP000006695"/>
    </source>
</evidence>
<dbReference type="EMBL" id="CP000698">
    <property type="protein sequence ID" value="ABQ28084.1"/>
    <property type="molecule type" value="Genomic_DNA"/>
</dbReference>
<organism evidence="1 2">
    <name type="scientific">Geotalea uraniireducens (strain Rf4)</name>
    <name type="common">Geobacter uraniireducens</name>
    <dbReference type="NCBI Taxonomy" id="351605"/>
    <lineage>
        <taxon>Bacteria</taxon>
        <taxon>Pseudomonadati</taxon>
        <taxon>Thermodesulfobacteriota</taxon>
        <taxon>Desulfuromonadia</taxon>
        <taxon>Geobacterales</taxon>
        <taxon>Geobacteraceae</taxon>
        <taxon>Geotalea</taxon>
    </lineage>
</organism>
<dbReference type="OrthoDB" id="5394622at2"/>
<dbReference type="KEGG" id="gur:Gura_3937"/>
<dbReference type="AlphaFoldDB" id="A5G8G6"/>
<dbReference type="STRING" id="351605.Gura_3937"/>
<dbReference type="RefSeq" id="WP_011940722.1">
    <property type="nucleotide sequence ID" value="NC_009483.1"/>
</dbReference>
<proteinExistence type="predicted"/>
<name>A5G8G6_GEOUR</name>
<dbReference type="HOGENOM" id="CLU_1633049_0_0_7"/>
<protein>
    <submittedName>
        <fullName evidence="1">Uncharacterized protein</fullName>
    </submittedName>
</protein>
<evidence type="ECO:0000313" key="1">
    <source>
        <dbReference type="EMBL" id="ABQ28084.1"/>
    </source>
</evidence>
<reference evidence="1 2" key="1">
    <citation type="submission" date="2007-05" db="EMBL/GenBank/DDBJ databases">
        <title>Complete sequence of Geobacter uraniireducens Rf4.</title>
        <authorList>
            <consortium name="US DOE Joint Genome Institute"/>
            <person name="Copeland A."/>
            <person name="Lucas S."/>
            <person name="Lapidus A."/>
            <person name="Barry K."/>
            <person name="Detter J.C."/>
            <person name="Glavina del Rio T."/>
            <person name="Hammon N."/>
            <person name="Israni S."/>
            <person name="Dalin E."/>
            <person name="Tice H."/>
            <person name="Pitluck S."/>
            <person name="Chertkov O."/>
            <person name="Brettin T."/>
            <person name="Bruce D."/>
            <person name="Han C."/>
            <person name="Schmutz J."/>
            <person name="Larimer F."/>
            <person name="Land M."/>
            <person name="Hauser L."/>
            <person name="Kyrpides N."/>
            <person name="Mikhailova N."/>
            <person name="Shelobolina E."/>
            <person name="Aklujkar M."/>
            <person name="Lovley D."/>
            <person name="Richardson P."/>
        </authorList>
    </citation>
    <scope>NUCLEOTIDE SEQUENCE [LARGE SCALE GENOMIC DNA]</scope>
    <source>
        <strain evidence="1 2">Rf4</strain>
    </source>
</reference>
<accession>A5G8G6</accession>
<gene>
    <name evidence="1" type="ordered locus">Gura_3937</name>
</gene>
<sequence>MDILDISLKVFDQGLAKERGIEKEELLRSIQYARTVFPKWGVTATLLAGEEPLCSTVSGIDYLLDAGVVPLVQISAKAGHYPAAEIGALFEHLASRLKKHRVAVKPLLPLLSLTTPLVSARPKGLLRGFIEKVYDRQLLATSDLRRSLKVKQVEESFESAGL</sequence>
<keyword evidence="2" id="KW-1185">Reference proteome</keyword>
<dbReference type="Proteomes" id="UP000006695">
    <property type="component" value="Chromosome"/>
</dbReference>